<proteinExistence type="predicted"/>
<evidence type="ECO:0000256" key="1">
    <source>
        <dbReference type="SAM" id="SignalP"/>
    </source>
</evidence>
<feature type="chain" id="PRO_5029454627" evidence="1">
    <location>
        <begin position="19"/>
        <end position="419"/>
    </location>
</feature>
<evidence type="ECO:0000313" key="3">
    <source>
        <dbReference type="Proteomes" id="UP000574390"/>
    </source>
</evidence>
<keyword evidence="1" id="KW-0732">Signal</keyword>
<sequence>MLCSPSLFGLLLAPLAVGDVLDYACEAVCEEVAECATKGTYCKSWHEPKACFGLYWSGGGKMCYQPTDPYCPAEYPVLCEEVAPYAPREGDDATYAASTAPRSTTVFEKMMWVKTTTTTRLQTTTTPRPTEPPSTTNDFYGAMDGAAAAMVAGETASSEPQGRYCGFLGEFIPLSMYFNDETFDMAGVSENDIEGIPYAFSPPLPPPDESCSYSLSASGCIIPDYQYPPFAEVNCRAICQKTPACRDGFTSYCKWWQREAVCFGLYWMEPGEACFQPRESSCLEGLPVRCADSVGGQGPDPVAASEDQVSSATHPVVTDVALEGKYCGTIAMMLPLTLQLAGDSFDVSSPHLQSVSGVPYTSRRSNGGHIDITIDHHYPPLVEAYGPFQGKSSLNFKFNPATREIYGTAYGLPSAFRPC</sequence>
<reference evidence="2 3" key="1">
    <citation type="submission" date="2020-04" db="EMBL/GenBank/DDBJ databases">
        <title>Perkinsus olseni comparative genomics.</title>
        <authorList>
            <person name="Bogema D.R."/>
        </authorList>
    </citation>
    <scope>NUCLEOTIDE SEQUENCE [LARGE SCALE GENOMIC DNA]</scope>
    <source>
        <strain evidence="2">ATCC PRA-205</strain>
    </source>
</reference>
<organism evidence="2 3">
    <name type="scientific">Perkinsus olseni</name>
    <name type="common">Perkinsus atlanticus</name>
    <dbReference type="NCBI Taxonomy" id="32597"/>
    <lineage>
        <taxon>Eukaryota</taxon>
        <taxon>Sar</taxon>
        <taxon>Alveolata</taxon>
        <taxon>Perkinsozoa</taxon>
        <taxon>Perkinsea</taxon>
        <taxon>Perkinsida</taxon>
        <taxon>Perkinsidae</taxon>
        <taxon>Perkinsus</taxon>
    </lineage>
</organism>
<name>A0A7J6TFX6_PEROL</name>
<gene>
    <name evidence="2" type="ORF">FOZ62_024109</name>
</gene>
<protein>
    <submittedName>
        <fullName evidence="2">Uncharacterized protein</fullName>
    </submittedName>
</protein>
<comment type="caution">
    <text evidence="2">The sequence shown here is derived from an EMBL/GenBank/DDBJ whole genome shotgun (WGS) entry which is preliminary data.</text>
</comment>
<feature type="signal peptide" evidence="1">
    <location>
        <begin position="1"/>
        <end position="18"/>
    </location>
</feature>
<evidence type="ECO:0000313" key="2">
    <source>
        <dbReference type="EMBL" id="KAF4744159.1"/>
    </source>
</evidence>
<dbReference type="EMBL" id="JABANM010007496">
    <property type="protein sequence ID" value="KAF4744159.1"/>
    <property type="molecule type" value="Genomic_DNA"/>
</dbReference>
<dbReference type="Proteomes" id="UP000574390">
    <property type="component" value="Unassembled WGS sequence"/>
</dbReference>
<dbReference type="AlphaFoldDB" id="A0A7J6TFX6"/>
<accession>A0A7J6TFX6</accession>